<gene>
    <name evidence="1" type="ORF">JCM15093_3246</name>
</gene>
<dbReference type="eggNOG" id="ENOG50343BW">
    <property type="taxonomic scope" value="Bacteria"/>
</dbReference>
<sequence>MKTIRDTILSFPGIADGEDFLETVLTDRSMDGEKEYRAEEKSSVRLAVADMYSMIGGLPDFTENKLSMTYPRSWYIQKAKELYSDNGESEKAAKLGNNIVVPRGRSRHSW</sequence>
<dbReference type="RefSeq" id="WP_024997505.1">
    <property type="nucleotide sequence ID" value="NZ_ATZI01000010.1"/>
</dbReference>
<accession>A0A069D6J1</accession>
<proteinExistence type="predicted"/>
<dbReference type="AlphaFoldDB" id="A0A069D6J1"/>
<evidence type="ECO:0000313" key="2">
    <source>
        <dbReference type="Proteomes" id="UP000027601"/>
    </source>
</evidence>
<keyword evidence="2" id="KW-1185">Reference proteome</keyword>
<dbReference type="EMBL" id="BAJS01000033">
    <property type="protein sequence ID" value="GAK37955.1"/>
    <property type="molecule type" value="Genomic_DNA"/>
</dbReference>
<name>A0A069D6J1_9BACE</name>
<organism evidence="1 2">
    <name type="scientific">Bacteroides graminisolvens DSM 19988 = JCM 15093</name>
    <dbReference type="NCBI Taxonomy" id="1121097"/>
    <lineage>
        <taxon>Bacteria</taxon>
        <taxon>Pseudomonadati</taxon>
        <taxon>Bacteroidota</taxon>
        <taxon>Bacteroidia</taxon>
        <taxon>Bacteroidales</taxon>
        <taxon>Bacteroidaceae</taxon>
        <taxon>Bacteroides</taxon>
    </lineage>
</organism>
<protein>
    <submittedName>
        <fullName evidence="1">Uncharacterized protein</fullName>
    </submittedName>
</protein>
<dbReference type="STRING" id="1121097.GCA_000428125_02358"/>
<reference evidence="1 2" key="1">
    <citation type="journal article" date="2015" name="Microbes Environ.">
        <title>Distribution and evolution of nitrogen fixation genes in the phylum bacteroidetes.</title>
        <authorList>
            <person name="Inoue J."/>
            <person name="Oshima K."/>
            <person name="Suda W."/>
            <person name="Sakamoto M."/>
            <person name="Iino T."/>
            <person name="Noda S."/>
            <person name="Hongoh Y."/>
            <person name="Hattori M."/>
            <person name="Ohkuma M."/>
        </authorList>
    </citation>
    <scope>NUCLEOTIDE SEQUENCE [LARGE SCALE GENOMIC DNA]</scope>
    <source>
        <strain evidence="1 2">JCM 15093</strain>
    </source>
</reference>
<dbReference type="OrthoDB" id="1033627at2"/>
<evidence type="ECO:0000313" key="1">
    <source>
        <dbReference type="EMBL" id="GAK37955.1"/>
    </source>
</evidence>
<dbReference type="Proteomes" id="UP000027601">
    <property type="component" value="Unassembled WGS sequence"/>
</dbReference>
<comment type="caution">
    <text evidence="1">The sequence shown here is derived from an EMBL/GenBank/DDBJ whole genome shotgun (WGS) entry which is preliminary data.</text>
</comment>